<dbReference type="EMBL" id="BPLQ01003811">
    <property type="protein sequence ID" value="GIY03489.1"/>
    <property type="molecule type" value="Genomic_DNA"/>
</dbReference>
<dbReference type="Proteomes" id="UP001054837">
    <property type="component" value="Unassembled WGS sequence"/>
</dbReference>
<feature type="transmembrane region" description="Helical" evidence="1">
    <location>
        <begin position="43"/>
        <end position="65"/>
    </location>
</feature>
<organism evidence="2 3">
    <name type="scientific">Caerostris darwini</name>
    <dbReference type="NCBI Taxonomy" id="1538125"/>
    <lineage>
        <taxon>Eukaryota</taxon>
        <taxon>Metazoa</taxon>
        <taxon>Ecdysozoa</taxon>
        <taxon>Arthropoda</taxon>
        <taxon>Chelicerata</taxon>
        <taxon>Arachnida</taxon>
        <taxon>Araneae</taxon>
        <taxon>Araneomorphae</taxon>
        <taxon>Entelegynae</taxon>
        <taxon>Araneoidea</taxon>
        <taxon>Araneidae</taxon>
        <taxon>Caerostris</taxon>
    </lineage>
</organism>
<keyword evidence="1" id="KW-0472">Membrane</keyword>
<evidence type="ECO:0000313" key="3">
    <source>
        <dbReference type="Proteomes" id="UP001054837"/>
    </source>
</evidence>
<reference evidence="2 3" key="1">
    <citation type="submission" date="2021-06" db="EMBL/GenBank/DDBJ databases">
        <title>Caerostris darwini draft genome.</title>
        <authorList>
            <person name="Kono N."/>
            <person name="Arakawa K."/>
        </authorList>
    </citation>
    <scope>NUCLEOTIDE SEQUENCE [LARGE SCALE GENOMIC DNA]</scope>
</reference>
<dbReference type="AlphaFoldDB" id="A0AAV4Q4Y4"/>
<gene>
    <name evidence="2" type="ORF">CDAR_622691</name>
</gene>
<keyword evidence="1" id="KW-1133">Transmembrane helix</keyword>
<proteinExistence type="predicted"/>
<evidence type="ECO:0000313" key="2">
    <source>
        <dbReference type="EMBL" id="GIY03489.1"/>
    </source>
</evidence>
<protein>
    <submittedName>
        <fullName evidence="2">Uncharacterized protein</fullName>
    </submittedName>
</protein>
<comment type="caution">
    <text evidence="2">The sequence shown here is derived from an EMBL/GenBank/DDBJ whole genome shotgun (WGS) entry which is preliminary data.</text>
</comment>
<keyword evidence="1" id="KW-0812">Transmembrane</keyword>
<name>A0AAV4Q4Y4_9ARAC</name>
<evidence type="ECO:0000256" key="1">
    <source>
        <dbReference type="SAM" id="Phobius"/>
    </source>
</evidence>
<sequence>MSSYIPRCAEAVISSLTTSHDYYRHTSTALVWLRMGSAHYVGLPIWTAMTCGAVLNLSMCLMALLHSIGRLSVVWLNRLRRV</sequence>
<keyword evidence="3" id="KW-1185">Reference proteome</keyword>
<accession>A0AAV4Q4Y4</accession>